<proteinExistence type="inferred from homology"/>
<dbReference type="PROSITE" id="PS00061">
    <property type="entry name" value="ADH_SHORT"/>
    <property type="match status" value="1"/>
</dbReference>
<evidence type="ECO:0000313" key="4">
    <source>
        <dbReference type="Proteomes" id="UP000217507"/>
    </source>
</evidence>
<dbReference type="Proteomes" id="UP000217507">
    <property type="component" value="Chromosome"/>
</dbReference>
<protein>
    <submittedName>
        <fullName evidence="3">Tropinone reductase homolog</fullName>
    </submittedName>
</protein>
<accession>A0A1Z4KM96</accession>
<dbReference type="CDD" id="cd05329">
    <property type="entry name" value="TR_SDR_c"/>
    <property type="match status" value="1"/>
</dbReference>
<comment type="similarity">
    <text evidence="1">Belongs to the short-chain dehydrogenases/reductases (SDR) family.</text>
</comment>
<dbReference type="AlphaFoldDB" id="A0A1Z4KM96"/>
<dbReference type="NCBIfam" id="NF005559">
    <property type="entry name" value="PRK07231.1"/>
    <property type="match status" value="1"/>
</dbReference>
<dbReference type="Gene3D" id="3.40.50.720">
    <property type="entry name" value="NAD(P)-binding Rossmann-like Domain"/>
    <property type="match status" value="1"/>
</dbReference>
<dbReference type="EMBL" id="AP018216">
    <property type="protein sequence ID" value="BAY70067.1"/>
    <property type="molecule type" value="Genomic_DNA"/>
</dbReference>
<dbReference type="GO" id="GO:0016491">
    <property type="term" value="F:oxidoreductase activity"/>
    <property type="evidence" value="ECO:0007669"/>
    <property type="project" value="UniProtKB-KW"/>
</dbReference>
<dbReference type="PANTHER" id="PTHR42898">
    <property type="entry name" value="TROPINONE REDUCTASE"/>
    <property type="match status" value="1"/>
</dbReference>
<dbReference type="Pfam" id="PF13561">
    <property type="entry name" value="adh_short_C2"/>
    <property type="match status" value="1"/>
</dbReference>
<organism evidence="3 4">
    <name type="scientific">Trichormus variabilis NIES-23</name>
    <dbReference type="NCBI Taxonomy" id="1973479"/>
    <lineage>
        <taxon>Bacteria</taxon>
        <taxon>Bacillati</taxon>
        <taxon>Cyanobacteriota</taxon>
        <taxon>Cyanophyceae</taxon>
        <taxon>Nostocales</taxon>
        <taxon>Nostocaceae</taxon>
        <taxon>Trichormus</taxon>
    </lineage>
</organism>
<evidence type="ECO:0000256" key="2">
    <source>
        <dbReference type="ARBA" id="ARBA00023002"/>
    </source>
</evidence>
<dbReference type="InterPro" id="IPR020904">
    <property type="entry name" value="Sc_DH/Rdtase_CS"/>
</dbReference>
<dbReference type="PRINTS" id="PR00081">
    <property type="entry name" value="GDHRDH"/>
</dbReference>
<evidence type="ECO:0000256" key="1">
    <source>
        <dbReference type="ARBA" id="ARBA00006484"/>
    </source>
</evidence>
<reference evidence="3 4" key="1">
    <citation type="submission" date="2017-06" db="EMBL/GenBank/DDBJ databases">
        <title>Genome sequencing of cyanobaciteial culture collection at National Institute for Environmental Studies (NIES).</title>
        <authorList>
            <person name="Hirose Y."/>
            <person name="Shimura Y."/>
            <person name="Fujisawa T."/>
            <person name="Nakamura Y."/>
            <person name="Kawachi M."/>
        </authorList>
    </citation>
    <scope>NUCLEOTIDE SEQUENCE [LARGE SCALE GENOMIC DNA]</scope>
    <source>
        <strain evidence="3 4">NIES-23</strain>
    </source>
</reference>
<evidence type="ECO:0000313" key="3">
    <source>
        <dbReference type="EMBL" id="BAY70067.1"/>
    </source>
</evidence>
<sequence>MENFVTPPAFGEKIRERWTLAGRKALITGATKGIGLAIAQEFLALGAEVVIVARNAEAIEQQMKAWHSAGKVHGVAADVSTSEGRQMMLDYVSKTFGELDILVNNVGTNIRKKATDYTEEEFAAIFQINLTSIFELSRLFYPLLKTSKNSSIVNIGSVAGLISVRTGAPYGMTKAALVQLTRSLAVEWADDGIRVNAIAPWFIQTPLTEPLLNNPETLSAVLSRTPMKRVGQPEEVASLTAFLCMPTASYITGQCIAVDGGFLAFGF</sequence>
<dbReference type="PRINTS" id="PR00080">
    <property type="entry name" value="SDRFAMILY"/>
</dbReference>
<dbReference type="InterPro" id="IPR036291">
    <property type="entry name" value="NAD(P)-bd_dom_sf"/>
</dbReference>
<dbReference type="SUPFAM" id="SSF51735">
    <property type="entry name" value="NAD(P)-binding Rossmann-fold domains"/>
    <property type="match status" value="1"/>
</dbReference>
<keyword evidence="2" id="KW-0560">Oxidoreductase</keyword>
<dbReference type="FunFam" id="3.40.50.720:FF:000084">
    <property type="entry name" value="Short-chain dehydrogenase reductase"/>
    <property type="match status" value="1"/>
</dbReference>
<dbReference type="InterPro" id="IPR002347">
    <property type="entry name" value="SDR_fam"/>
</dbReference>
<dbReference type="InterPro" id="IPR045000">
    <property type="entry name" value="TR"/>
</dbReference>
<name>A0A1Z4KM96_ANAVA</name>
<dbReference type="NCBIfam" id="NF006693">
    <property type="entry name" value="PRK09242.1"/>
    <property type="match status" value="1"/>
</dbReference>
<dbReference type="PANTHER" id="PTHR42898:SF6">
    <property type="entry name" value="NADP-DEPENDENT MANNITOL DEHYDROGENASE"/>
    <property type="match status" value="1"/>
</dbReference>
<gene>
    <name evidence="3" type="ORF">NIES23_28670</name>
</gene>